<dbReference type="SUPFAM" id="SSF54171">
    <property type="entry name" value="DNA-binding domain"/>
    <property type="match status" value="1"/>
</dbReference>
<dbReference type="InterPro" id="IPR050913">
    <property type="entry name" value="AP2/ERF_ERF"/>
</dbReference>
<reference evidence="8 9" key="1">
    <citation type="submission" date="2023-12" db="EMBL/GenBank/DDBJ databases">
        <title>A high-quality genome assembly for Dillenia turbinata (Dilleniales).</title>
        <authorList>
            <person name="Chanderbali A."/>
        </authorList>
    </citation>
    <scope>NUCLEOTIDE SEQUENCE [LARGE SCALE GENOMIC DNA]</scope>
    <source>
        <strain evidence="8">LSX21</strain>
        <tissue evidence="8">Leaf</tissue>
    </source>
</reference>
<dbReference type="CDD" id="cd00018">
    <property type="entry name" value="AP2"/>
    <property type="match status" value="1"/>
</dbReference>
<dbReference type="GO" id="GO:0003677">
    <property type="term" value="F:DNA binding"/>
    <property type="evidence" value="ECO:0007669"/>
    <property type="project" value="UniProtKB-KW"/>
</dbReference>
<keyword evidence="4" id="KW-0804">Transcription</keyword>
<dbReference type="InterPro" id="IPR036955">
    <property type="entry name" value="AP2/ERF_dom_sf"/>
</dbReference>
<evidence type="ECO:0000256" key="3">
    <source>
        <dbReference type="ARBA" id="ARBA00023125"/>
    </source>
</evidence>
<keyword evidence="2" id="KW-0805">Transcription regulation</keyword>
<gene>
    <name evidence="8" type="ORF">RJ641_009574</name>
</gene>
<evidence type="ECO:0000256" key="6">
    <source>
        <dbReference type="SAM" id="MobiDB-lite"/>
    </source>
</evidence>
<evidence type="ECO:0000313" key="8">
    <source>
        <dbReference type="EMBL" id="KAK6925248.1"/>
    </source>
</evidence>
<organism evidence="8 9">
    <name type="scientific">Dillenia turbinata</name>
    <dbReference type="NCBI Taxonomy" id="194707"/>
    <lineage>
        <taxon>Eukaryota</taxon>
        <taxon>Viridiplantae</taxon>
        <taxon>Streptophyta</taxon>
        <taxon>Embryophyta</taxon>
        <taxon>Tracheophyta</taxon>
        <taxon>Spermatophyta</taxon>
        <taxon>Magnoliopsida</taxon>
        <taxon>eudicotyledons</taxon>
        <taxon>Gunneridae</taxon>
        <taxon>Pentapetalae</taxon>
        <taxon>Dilleniales</taxon>
        <taxon>Dilleniaceae</taxon>
        <taxon>Dillenia</taxon>
    </lineage>
</organism>
<dbReference type="Gene3D" id="3.30.730.10">
    <property type="entry name" value="AP2/ERF domain"/>
    <property type="match status" value="1"/>
</dbReference>
<evidence type="ECO:0000256" key="4">
    <source>
        <dbReference type="ARBA" id="ARBA00023163"/>
    </source>
</evidence>
<dbReference type="PANTHER" id="PTHR31194:SF202">
    <property type="entry name" value="ETHYLENE-RESPONSIVE TRANSCRIPTION FACTOR ERF070"/>
    <property type="match status" value="1"/>
</dbReference>
<evidence type="ECO:0000256" key="2">
    <source>
        <dbReference type="ARBA" id="ARBA00023015"/>
    </source>
</evidence>
<feature type="domain" description="AP2/ERF" evidence="7">
    <location>
        <begin position="87"/>
        <end position="148"/>
    </location>
</feature>
<feature type="region of interest" description="Disordered" evidence="6">
    <location>
        <begin position="145"/>
        <end position="165"/>
    </location>
</feature>
<evidence type="ECO:0000259" key="7">
    <source>
        <dbReference type="PROSITE" id="PS51032"/>
    </source>
</evidence>
<dbReference type="Proteomes" id="UP001370490">
    <property type="component" value="Unassembled WGS sequence"/>
</dbReference>
<name>A0AAN8Z9A7_9MAGN</name>
<dbReference type="InterPro" id="IPR016177">
    <property type="entry name" value="DNA-bd_dom_sf"/>
</dbReference>
<dbReference type="PANTHER" id="PTHR31194">
    <property type="entry name" value="SHN SHINE , DNA BINDING / TRANSCRIPTION FACTOR"/>
    <property type="match status" value="1"/>
</dbReference>
<keyword evidence="5" id="KW-0539">Nucleus</keyword>
<sequence length="334" mass="37886">MNRDWSRVRKVRIIVDDPDATDDSSSEDEGFEVGMKRKEESKKWVKEIDVEALRNARKRCVVVKKEKSGGVKLGVENNENPRKSSSKYKGVRRRKWGKFAAEIRDPIRGVRIWLGTFNTEEEASMAYQKKKLEFDQLVLAENGGASLPRPAKRPCTGKKSEDKKVLPPQVDKTEAKIIQSESENPMAIPLDEAYMASLITESKNNGHFSYPSPSSVLDVSPSISAEIKGVKAIKEEMPVEEIADELFIDEIPDDTMACLFNDPVFSPSFGKELVPDNANSVLANEFDKFLDDLDDMNEFPMPDFDNDFDSSNFDYQLGKEDLDWLRKTLNIPYN</sequence>
<comment type="caution">
    <text evidence="8">The sequence shown here is derived from an EMBL/GenBank/DDBJ whole genome shotgun (WGS) entry which is preliminary data.</text>
</comment>
<proteinExistence type="predicted"/>
<evidence type="ECO:0000313" key="9">
    <source>
        <dbReference type="Proteomes" id="UP001370490"/>
    </source>
</evidence>
<comment type="subcellular location">
    <subcellularLocation>
        <location evidence="1">Nucleus</location>
    </subcellularLocation>
</comment>
<dbReference type="SMART" id="SM00380">
    <property type="entry name" value="AP2"/>
    <property type="match status" value="1"/>
</dbReference>
<dbReference type="InterPro" id="IPR001471">
    <property type="entry name" value="AP2/ERF_dom"/>
</dbReference>
<keyword evidence="9" id="KW-1185">Reference proteome</keyword>
<dbReference type="Pfam" id="PF00847">
    <property type="entry name" value="AP2"/>
    <property type="match status" value="1"/>
</dbReference>
<dbReference type="EMBL" id="JBAMMX010000016">
    <property type="protein sequence ID" value="KAK6925248.1"/>
    <property type="molecule type" value="Genomic_DNA"/>
</dbReference>
<dbReference type="GO" id="GO:0003700">
    <property type="term" value="F:DNA-binding transcription factor activity"/>
    <property type="evidence" value="ECO:0007669"/>
    <property type="project" value="InterPro"/>
</dbReference>
<dbReference type="AlphaFoldDB" id="A0AAN8Z9A7"/>
<dbReference type="GO" id="GO:0005634">
    <property type="term" value="C:nucleus"/>
    <property type="evidence" value="ECO:0007669"/>
    <property type="project" value="UniProtKB-SubCell"/>
</dbReference>
<keyword evidence="3" id="KW-0238">DNA-binding</keyword>
<accession>A0AAN8Z9A7</accession>
<protein>
    <submittedName>
        <fullName evidence="8">AP2/ERF domain</fullName>
    </submittedName>
</protein>
<dbReference type="PROSITE" id="PS51032">
    <property type="entry name" value="AP2_ERF"/>
    <property type="match status" value="1"/>
</dbReference>
<dbReference type="PRINTS" id="PR00367">
    <property type="entry name" value="ETHRSPELEMNT"/>
</dbReference>
<evidence type="ECO:0000256" key="5">
    <source>
        <dbReference type="ARBA" id="ARBA00023242"/>
    </source>
</evidence>
<evidence type="ECO:0000256" key="1">
    <source>
        <dbReference type="ARBA" id="ARBA00004123"/>
    </source>
</evidence>